<feature type="domain" description="WRKY19-like zinc finger" evidence="1">
    <location>
        <begin position="197"/>
        <end position="220"/>
    </location>
</feature>
<dbReference type="VEuPathDB" id="FungiDB:KRP22_2491"/>
<reference evidence="2" key="2">
    <citation type="submission" date="2015-06" db="UniProtKB">
        <authorList>
            <consortium name="EnsemblProtists"/>
        </authorList>
    </citation>
    <scope>IDENTIFICATION</scope>
    <source>
        <strain evidence="2">Pr102</strain>
    </source>
</reference>
<name>H3GNW7_PHYRM</name>
<dbReference type="eggNOG" id="ENOG502S51N">
    <property type="taxonomic scope" value="Eukaryota"/>
</dbReference>
<dbReference type="InParanoid" id="H3GNW7"/>
<dbReference type="VEuPathDB" id="FungiDB:KRP23_4305"/>
<dbReference type="Proteomes" id="UP000005238">
    <property type="component" value="Unassembled WGS sequence"/>
</dbReference>
<dbReference type="OMA" id="CLHHAPR"/>
<feature type="domain" description="WRKY19-like zinc finger" evidence="1">
    <location>
        <begin position="174"/>
        <end position="196"/>
    </location>
</feature>
<dbReference type="AlphaFoldDB" id="H3GNW7"/>
<evidence type="ECO:0000259" key="1">
    <source>
        <dbReference type="Pfam" id="PF24906"/>
    </source>
</evidence>
<dbReference type="HOGENOM" id="CLU_044935_2_0_1"/>
<dbReference type="PANTHER" id="PTHR31827:SF1">
    <property type="entry name" value="EMB|CAB89363.1"/>
    <property type="match status" value="1"/>
</dbReference>
<dbReference type="PANTHER" id="PTHR31827">
    <property type="entry name" value="EMB|CAB89363.1"/>
    <property type="match status" value="1"/>
</dbReference>
<evidence type="ECO:0000313" key="3">
    <source>
        <dbReference type="Proteomes" id="UP000005238"/>
    </source>
</evidence>
<protein>
    <recommendedName>
        <fullName evidence="1">WRKY19-like zinc finger domain-containing protein</fullName>
    </recommendedName>
</protein>
<sequence length="259" mass="28353">MCKADISFLLNPPSTVDHADYGVEVVVPPSPPSMSLFRSLSPAMRAQSPEPTSPSTSYQRRLIASCIAPREKKFNSMRSYGDDKAKLNLPMLSLAALCVSSEAFHPITEPSSATEVKPRPRKTHTPPCQVEDCKNLAVSRGCCVRHGGGSKCTEPGCNKRAKLYQRCFQHGGYKMCTEPGCTKKAKRYGHCWSHGGGHICETPECTKVSTQGGFCWAHGGGNRCQHEGCNRRSYQKYDYFCLHHAPRNLVAGAAVVVDC</sequence>
<evidence type="ECO:0000313" key="2">
    <source>
        <dbReference type="EnsemblProtists" id="Phyra78336"/>
    </source>
</evidence>
<dbReference type="InterPro" id="IPR056866">
    <property type="entry name" value="Znf_WRKY19"/>
</dbReference>
<keyword evidence="3" id="KW-1185">Reference proteome</keyword>
<dbReference type="EnsemblProtists" id="Phyra78336">
    <property type="protein sequence ID" value="Phyra78336"/>
    <property type="gene ID" value="Phyra78336"/>
</dbReference>
<dbReference type="EMBL" id="DS566028">
    <property type="status" value="NOT_ANNOTATED_CDS"/>
    <property type="molecule type" value="Genomic_DNA"/>
</dbReference>
<accession>H3GNW7</accession>
<feature type="domain" description="WRKY19-like zinc finger" evidence="1">
    <location>
        <begin position="128"/>
        <end position="148"/>
    </location>
</feature>
<proteinExistence type="predicted"/>
<organism evidence="2 3">
    <name type="scientific">Phytophthora ramorum</name>
    <name type="common">Sudden oak death agent</name>
    <dbReference type="NCBI Taxonomy" id="164328"/>
    <lineage>
        <taxon>Eukaryota</taxon>
        <taxon>Sar</taxon>
        <taxon>Stramenopiles</taxon>
        <taxon>Oomycota</taxon>
        <taxon>Peronosporomycetes</taxon>
        <taxon>Peronosporales</taxon>
        <taxon>Peronosporaceae</taxon>
        <taxon>Phytophthora</taxon>
    </lineage>
</organism>
<reference evidence="3" key="1">
    <citation type="journal article" date="2006" name="Science">
        <title>Phytophthora genome sequences uncover evolutionary origins and mechanisms of pathogenesis.</title>
        <authorList>
            <person name="Tyler B.M."/>
            <person name="Tripathy S."/>
            <person name="Zhang X."/>
            <person name="Dehal P."/>
            <person name="Jiang R.H."/>
            <person name="Aerts A."/>
            <person name="Arredondo F.D."/>
            <person name="Baxter L."/>
            <person name="Bensasson D."/>
            <person name="Beynon J.L."/>
            <person name="Chapman J."/>
            <person name="Damasceno C.M."/>
            <person name="Dorrance A.E."/>
            <person name="Dou D."/>
            <person name="Dickerman A.W."/>
            <person name="Dubchak I.L."/>
            <person name="Garbelotto M."/>
            <person name="Gijzen M."/>
            <person name="Gordon S.G."/>
            <person name="Govers F."/>
            <person name="Grunwald N.J."/>
            <person name="Huang W."/>
            <person name="Ivors K.L."/>
            <person name="Jones R.W."/>
            <person name="Kamoun S."/>
            <person name="Krampis K."/>
            <person name="Lamour K.H."/>
            <person name="Lee M.K."/>
            <person name="McDonald W.H."/>
            <person name="Medina M."/>
            <person name="Meijer H.J."/>
            <person name="Nordberg E.K."/>
            <person name="Maclean D.J."/>
            <person name="Ospina-Giraldo M.D."/>
            <person name="Morris P.F."/>
            <person name="Phuntumart V."/>
            <person name="Putnam N.H."/>
            <person name="Rash S."/>
            <person name="Rose J.K."/>
            <person name="Sakihama Y."/>
            <person name="Salamov A.A."/>
            <person name="Savidor A."/>
            <person name="Scheuring C.F."/>
            <person name="Smith B.M."/>
            <person name="Sobral B.W."/>
            <person name="Terry A."/>
            <person name="Torto-Alalibo T.A."/>
            <person name="Win J."/>
            <person name="Xu Z."/>
            <person name="Zhang H."/>
            <person name="Grigoriev I.V."/>
            <person name="Rokhsar D.S."/>
            <person name="Boore J.L."/>
        </authorList>
    </citation>
    <scope>NUCLEOTIDE SEQUENCE [LARGE SCALE GENOMIC DNA]</scope>
    <source>
        <strain evidence="3">Pr102</strain>
    </source>
</reference>
<dbReference type="VEuPathDB" id="FungiDB:KRP22_2279"/>
<dbReference type="Pfam" id="PF24906">
    <property type="entry name" value="Zf_WRKY19"/>
    <property type="match status" value="3"/>
</dbReference>